<evidence type="ECO:0000313" key="4">
    <source>
        <dbReference type="Proteomes" id="UP000185999"/>
    </source>
</evidence>
<feature type="transmembrane region" description="Helical" evidence="1">
    <location>
        <begin position="12"/>
        <end position="33"/>
    </location>
</feature>
<keyword evidence="4" id="KW-1185">Reference proteome</keyword>
<gene>
    <name evidence="3" type="ORF">SAMN05421760_101832</name>
</gene>
<evidence type="ECO:0000256" key="1">
    <source>
        <dbReference type="SAM" id="Phobius"/>
    </source>
</evidence>
<feature type="transmembrane region" description="Helical" evidence="1">
    <location>
        <begin position="469"/>
        <end position="493"/>
    </location>
</feature>
<feature type="domain" description="DUF112" evidence="2">
    <location>
        <begin position="20"/>
        <end position="444"/>
    </location>
</feature>
<dbReference type="Pfam" id="PF01970">
    <property type="entry name" value="TctA"/>
    <property type="match status" value="1"/>
</dbReference>
<organism evidence="3 4">
    <name type="scientific">Neptunomonas antarctica</name>
    <dbReference type="NCBI Taxonomy" id="619304"/>
    <lineage>
        <taxon>Bacteria</taxon>
        <taxon>Pseudomonadati</taxon>
        <taxon>Pseudomonadota</taxon>
        <taxon>Gammaproteobacteria</taxon>
        <taxon>Oceanospirillales</taxon>
        <taxon>Oceanospirillaceae</taxon>
        <taxon>Neptunomonas</taxon>
    </lineage>
</organism>
<keyword evidence="1" id="KW-0472">Membrane</keyword>
<dbReference type="PANTHER" id="PTHR35342:SF5">
    <property type="entry name" value="TRICARBOXYLIC TRANSPORT PROTEIN"/>
    <property type="match status" value="1"/>
</dbReference>
<keyword evidence="1" id="KW-0812">Transmembrane</keyword>
<feature type="transmembrane region" description="Helical" evidence="1">
    <location>
        <begin position="149"/>
        <end position="166"/>
    </location>
</feature>
<keyword evidence="1" id="KW-1133">Transmembrane helix</keyword>
<feature type="transmembrane region" description="Helical" evidence="1">
    <location>
        <begin position="111"/>
        <end position="137"/>
    </location>
</feature>
<proteinExistence type="predicted"/>
<feature type="transmembrane region" description="Helical" evidence="1">
    <location>
        <begin position="395"/>
        <end position="413"/>
    </location>
</feature>
<evidence type="ECO:0000259" key="2">
    <source>
        <dbReference type="Pfam" id="PF01970"/>
    </source>
</evidence>
<dbReference type="AlphaFoldDB" id="A0A1N7J9U0"/>
<name>A0A1N7J9U0_9GAMM</name>
<dbReference type="PANTHER" id="PTHR35342">
    <property type="entry name" value="TRICARBOXYLIC TRANSPORT PROTEIN"/>
    <property type="match status" value="1"/>
</dbReference>
<dbReference type="RefSeq" id="WP_054342980.1">
    <property type="nucleotide sequence ID" value="NZ_FTOE01000001.1"/>
</dbReference>
<feature type="transmembrane region" description="Helical" evidence="1">
    <location>
        <begin position="360"/>
        <end position="383"/>
    </location>
</feature>
<feature type="transmembrane region" description="Helical" evidence="1">
    <location>
        <begin position="419"/>
        <end position="448"/>
    </location>
</feature>
<protein>
    <submittedName>
        <fullName evidence="3">Putative tricarboxylic transport membrane protein</fullName>
    </submittedName>
</protein>
<dbReference type="EMBL" id="FTOE01000001">
    <property type="protein sequence ID" value="SIS46098.1"/>
    <property type="molecule type" value="Genomic_DNA"/>
</dbReference>
<dbReference type="InterPro" id="IPR002823">
    <property type="entry name" value="DUF112_TM"/>
</dbReference>
<evidence type="ECO:0000313" key="3">
    <source>
        <dbReference type="EMBL" id="SIS46098.1"/>
    </source>
</evidence>
<feature type="transmembrane region" description="Helical" evidence="1">
    <location>
        <begin position="45"/>
        <end position="71"/>
    </location>
</feature>
<dbReference type="STRING" id="619304.SAMN05421760_101832"/>
<feature type="transmembrane region" description="Helical" evidence="1">
    <location>
        <begin position="325"/>
        <end position="348"/>
    </location>
</feature>
<sequence>MDVLSHLATGFSVALLPLNIFLVLMGCFIGTLIGSLPGIGPINGVAILLPLAYALGLPPESALILLAGVYYGAEYGGRISSILLNVPGDAGAIMTTLDGYPLSRKGEGGRALALSAVSSFAGSIGALILMVFTAPMLSQLAIKFGPSEYVWLMVFAFTCLATMVGSRPIKTLVGVVIGLLLATVGVDSGTGVLRFTMGIPNFFDGVDFLVVVIGMFAISEVFVLLESWALNDLKITPIGKSFVSMADMMHVKWVVLRSTLMGFLIGVLPGTGASIASAVAYGIEKRFAVGDKEHKEHFGEGDIRGLAAPEAANNASAVGAMVPMLTLGIPGSGTTAILLGALMMFNITPGPLLFEQRPDIVWGLIASMFVGNIALLVMNLPMIGIFVRLLSIRQSYLVPVIVMLTFIGIYSIHGDSFDLYFMILLGVIGFLLRKLHFSLAPVILGLVLGEVMEENLRRALSISGGDWSILFNGPITYGLAAATVLAIFVPLMVGSLKKRKALANMADMED</sequence>
<dbReference type="Proteomes" id="UP000185999">
    <property type="component" value="Unassembled WGS sequence"/>
</dbReference>
<dbReference type="OrthoDB" id="9781349at2"/>
<accession>A0A1N7J9U0</accession>
<reference evidence="4" key="1">
    <citation type="submission" date="2017-01" db="EMBL/GenBank/DDBJ databases">
        <authorList>
            <person name="Varghese N."/>
            <person name="Submissions S."/>
        </authorList>
    </citation>
    <scope>NUCLEOTIDE SEQUENCE [LARGE SCALE GENOMIC DNA]</scope>
    <source>
        <strain evidence="4">DSM 22306</strain>
    </source>
</reference>
<feature type="transmembrane region" description="Helical" evidence="1">
    <location>
        <begin position="260"/>
        <end position="283"/>
    </location>
</feature>
<feature type="transmembrane region" description="Helical" evidence="1">
    <location>
        <begin position="205"/>
        <end position="225"/>
    </location>
</feature>
<feature type="transmembrane region" description="Helical" evidence="1">
    <location>
        <begin position="172"/>
        <end position="193"/>
    </location>
</feature>